<dbReference type="InterPro" id="IPR004469">
    <property type="entry name" value="PSP"/>
</dbReference>
<dbReference type="InterPro" id="IPR036412">
    <property type="entry name" value="HAD-like_sf"/>
</dbReference>
<dbReference type="Pfam" id="PF00702">
    <property type="entry name" value="Hydrolase"/>
    <property type="match status" value="1"/>
</dbReference>
<evidence type="ECO:0000256" key="12">
    <source>
        <dbReference type="ARBA" id="ARBA00048138"/>
    </source>
</evidence>
<evidence type="ECO:0000256" key="8">
    <source>
        <dbReference type="ARBA" id="ARBA00022801"/>
    </source>
</evidence>
<dbReference type="UniPathway" id="UPA00135">
    <property type="reaction ID" value="UER00198"/>
</dbReference>
<dbReference type="RefSeq" id="WP_000152725.1">
    <property type="nucleotide sequence ID" value="NZ_CAXUAK010000001.1"/>
</dbReference>
<comment type="caution">
    <text evidence="14">The sequence shown here is derived from an EMBL/GenBank/DDBJ whole genome shotgun (WGS) entry which is preliminary data.</text>
</comment>
<evidence type="ECO:0000256" key="5">
    <source>
        <dbReference type="ARBA" id="ARBA00015196"/>
    </source>
</evidence>
<dbReference type="GO" id="GO:0006564">
    <property type="term" value="P:L-serine biosynthetic process"/>
    <property type="evidence" value="ECO:0007669"/>
    <property type="project" value="UniProtKB-KW"/>
</dbReference>
<dbReference type="Proteomes" id="UP000236598">
    <property type="component" value="Unassembled WGS sequence"/>
</dbReference>
<comment type="catalytic activity">
    <reaction evidence="12">
        <text>O-phospho-L-serine + H2O = L-serine + phosphate</text>
        <dbReference type="Rhea" id="RHEA:21208"/>
        <dbReference type="ChEBI" id="CHEBI:15377"/>
        <dbReference type="ChEBI" id="CHEBI:33384"/>
        <dbReference type="ChEBI" id="CHEBI:43474"/>
        <dbReference type="ChEBI" id="CHEBI:57524"/>
        <dbReference type="EC" id="3.1.3.3"/>
    </reaction>
</comment>
<organism evidence="14 15">
    <name type="scientific">Escherichia coli</name>
    <dbReference type="NCBI Taxonomy" id="562"/>
    <lineage>
        <taxon>Bacteria</taxon>
        <taxon>Pseudomonadati</taxon>
        <taxon>Pseudomonadota</taxon>
        <taxon>Gammaproteobacteria</taxon>
        <taxon>Enterobacterales</taxon>
        <taxon>Enterobacteriaceae</taxon>
        <taxon>Escherichia</taxon>
    </lineage>
</organism>
<evidence type="ECO:0000256" key="10">
    <source>
        <dbReference type="ARBA" id="ARBA00023299"/>
    </source>
</evidence>
<dbReference type="NCBIfam" id="TIGR01488">
    <property type="entry name" value="HAD-SF-IB"/>
    <property type="match status" value="1"/>
</dbReference>
<evidence type="ECO:0000313" key="15">
    <source>
        <dbReference type="Proteomes" id="UP000236598"/>
    </source>
</evidence>
<dbReference type="GO" id="GO:0036424">
    <property type="term" value="F:L-phosphoserine phosphatase activity"/>
    <property type="evidence" value="ECO:0007669"/>
    <property type="project" value="InterPro"/>
</dbReference>
<keyword evidence="7" id="KW-0479">Metal-binding</keyword>
<dbReference type="SFLD" id="SFLDF00029">
    <property type="entry name" value="phosphoserine_phosphatase"/>
    <property type="match status" value="1"/>
</dbReference>
<evidence type="ECO:0000256" key="4">
    <source>
        <dbReference type="ARBA" id="ARBA00012640"/>
    </source>
</evidence>
<evidence type="ECO:0000256" key="6">
    <source>
        <dbReference type="ARBA" id="ARBA00022605"/>
    </source>
</evidence>
<evidence type="ECO:0000256" key="7">
    <source>
        <dbReference type="ARBA" id="ARBA00022723"/>
    </source>
</evidence>
<keyword evidence="8" id="KW-0378">Hydrolase</keyword>
<reference evidence="14 15" key="1">
    <citation type="submission" date="2018-01" db="EMBL/GenBank/DDBJ databases">
        <title>Draft Genomic Sequencing Of Potential Extraintestinal Pathogenic Escherichia coli B8S18 Isolated From Retail Chicken Skin.</title>
        <authorList>
            <person name="Xu A."/>
            <person name="Tilman S."/>
            <person name="Wisser-Parker K."/>
            <person name="Sheen S."/>
            <person name="Sommers C."/>
        </authorList>
    </citation>
    <scope>NUCLEOTIDE SEQUENCE [LARGE SCALE GENOMIC DNA]</scope>
    <source>
        <strain evidence="14 15">B8S18Com</strain>
    </source>
</reference>
<gene>
    <name evidence="14" type="primary">serB</name>
    <name evidence="14" type="ORF">C2M16_09595</name>
</gene>
<dbReference type="EC" id="3.1.3.3" evidence="4"/>
<dbReference type="AlphaFoldDB" id="A0A0D8W881"/>
<dbReference type="GO" id="GO:0005737">
    <property type="term" value="C:cytoplasm"/>
    <property type="evidence" value="ECO:0007669"/>
    <property type="project" value="TreeGrafter"/>
</dbReference>
<protein>
    <recommendedName>
        <fullName evidence="5">Phosphoserine phosphatase</fullName>
        <ecNumber evidence="4">3.1.3.3</ecNumber>
    </recommendedName>
    <alternativeName>
        <fullName evidence="11">O-phosphoserine phosphohydrolase</fullName>
    </alternativeName>
</protein>
<dbReference type="SFLD" id="SFLDG01137">
    <property type="entry name" value="C1.6.1:_Phosphoserine_Phosphat"/>
    <property type="match status" value="1"/>
</dbReference>
<keyword evidence="6" id="KW-0028">Amino-acid biosynthesis</keyword>
<evidence type="ECO:0000256" key="9">
    <source>
        <dbReference type="ARBA" id="ARBA00022842"/>
    </source>
</evidence>
<keyword evidence="9" id="KW-0460">Magnesium</keyword>
<dbReference type="PANTHER" id="PTHR43344">
    <property type="entry name" value="PHOSPHOSERINE PHOSPHATASE"/>
    <property type="match status" value="1"/>
</dbReference>
<dbReference type="Gene3D" id="3.40.50.1000">
    <property type="entry name" value="HAD superfamily/HAD-like"/>
    <property type="match status" value="1"/>
</dbReference>
<dbReference type="PANTHER" id="PTHR43344:SF2">
    <property type="entry name" value="PHOSPHOSERINE PHOSPHATASE"/>
    <property type="match status" value="1"/>
</dbReference>
<evidence type="ECO:0000256" key="1">
    <source>
        <dbReference type="ARBA" id="ARBA00001946"/>
    </source>
</evidence>
<dbReference type="NCBIfam" id="TIGR00338">
    <property type="entry name" value="serB"/>
    <property type="match status" value="1"/>
</dbReference>
<name>A0A0D8W881_ECOLX</name>
<comment type="pathway">
    <text evidence="2">Amino-acid biosynthesis; L-serine biosynthesis; L-serine from 3-phospho-D-glycerate: step 3/3.</text>
</comment>
<evidence type="ECO:0000256" key="2">
    <source>
        <dbReference type="ARBA" id="ARBA00005135"/>
    </source>
</evidence>
<evidence type="ECO:0000256" key="11">
    <source>
        <dbReference type="ARBA" id="ARBA00031693"/>
    </source>
</evidence>
<dbReference type="GO" id="GO:0000287">
    <property type="term" value="F:magnesium ion binding"/>
    <property type="evidence" value="ECO:0007669"/>
    <property type="project" value="TreeGrafter"/>
</dbReference>
<keyword evidence="10" id="KW-0718">Serine biosynthesis</keyword>
<dbReference type="EMBL" id="PPHQ01000006">
    <property type="protein sequence ID" value="PNY68218.1"/>
    <property type="molecule type" value="Genomic_DNA"/>
</dbReference>
<evidence type="ECO:0000313" key="14">
    <source>
        <dbReference type="EMBL" id="PNY68218.1"/>
    </source>
</evidence>
<proteinExistence type="inferred from homology"/>
<dbReference type="InterPro" id="IPR023214">
    <property type="entry name" value="HAD_sf"/>
</dbReference>
<dbReference type="SUPFAM" id="SSF56784">
    <property type="entry name" value="HAD-like"/>
    <property type="match status" value="1"/>
</dbReference>
<dbReference type="InterPro" id="IPR050582">
    <property type="entry name" value="HAD-like_SerB"/>
</dbReference>
<comment type="similarity">
    <text evidence="3">Belongs to the HAD-like hydrolase superfamily. SerB family.</text>
</comment>
<sequence>MTIIYFLSPTGIDITQKCLKDYLQHLKISPSVFSLTTNYSRQINREYLKLVLPNDVTNPAFYAGLRHRADNHQFDFFRKPRVLPDQGIIAFDMDSTFVEEEGVDEIARRLGISEKITALTREAMEGKIDFDTSFTRRIAMLKGTHKDILHQVCEQMTLSPGLETILPILKEKGFKTAIISGGLDIFTERLKEKYQLDFAFSNSVRIKEDLLTDTITLPIMNAEKKKQTLINLATELAICRENIIACGDGANDIPMLLHAGNGVAWKAKPKTREKIADQINFNGFESLLFFIEEKL</sequence>
<dbReference type="SFLD" id="SFLDG01136">
    <property type="entry name" value="C1.6:_Phosphoserine_Phosphatas"/>
    <property type="match status" value="1"/>
</dbReference>
<dbReference type="SFLD" id="SFLDS00003">
    <property type="entry name" value="Haloacid_Dehalogenase"/>
    <property type="match status" value="1"/>
</dbReference>
<comment type="cofactor">
    <cofactor evidence="1">
        <name>Mg(2+)</name>
        <dbReference type="ChEBI" id="CHEBI:18420"/>
    </cofactor>
</comment>
<evidence type="ECO:0000256" key="3">
    <source>
        <dbReference type="ARBA" id="ARBA00009184"/>
    </source>
</evidence>
<accession>A0A0D8W881</accession>
<comment type="catalytic activity">
    <reaction evidence="13">
        <text>O-phospho-D-serine + H2O = D-serine + phosphate</text>
        <dbReference type="Rhea" id="RHEA:24873"/>
        <dbReference type="ChEBI" id="CHEBI:15377"/>
        <dbReference type="ChEBI" id="CHEBI:35247"/>
        <dbReference type="ChEBI" id="CHEBI:43474"/>
        <dbReference type="ChEBI" id="CHEBI:58680"/>
        <dbReference type="EC" id="3.1.3.3"/>
    </reaction>
</comment>
<evidence type="ECO:0000256" key="13">
    <source>
        <dbReference type="ARBA" id="ARBA00048523"/>
    </source>
</evidence>